<dbReference type="Gene3D" id="3.30.390.110">
    <property type="match status" value="1"/>
</dbReference>
<dbReference type="InterPro" id="IPR029004">
    <property type="entry name" value="Ribosomal_eL28/Mak16"/>
</dbReference>
<evidence type="ECO:0000256" key="1">
    <source>
        <dbReference type="ARBA" id="ARBA00004123"/>
    </source>
</evidence>
<dbReference type="AlphaFoldDB" id="A0AAD8MQA4"/>
<dbReference type="PANTHER" id="PTHR23405:SF14">
    <property type="entry name" value="PROTEIN MAK16 HOMOLOG"/>
    <property type="match status" value="1"/>
</dbReference>
<name>A0AAD8MQA4_9APIA</name>
<protein>
    <recommendedName>
        <fullName evidence="4">Protein MAK16 homolog</fullName>
    </recommendedName>
</protein>
<gene>
    <name evidence="6" type="ORF">POM88_028255</name>
</gene>
<evidence type="ECO:0000256" key="4">
    <source>
        <dbReference type="PIRNR" id="PIRNR003352"/>
    </source>
</evidence>
<dbReference type="GO" id="GO:0000460">
    <property type="term" value="P:maturation of 5.8S rRNA"/>
    <property type="evidence" value="ECO:0007669"/>
    <property type="project" value="TreeGrafter"/>
</dbReference>
<feature type="domain" description="Ribosomal eL28/Mak16" evidence="5">
    <location>
        <begin position="7"/>
        <end position="118"/>
    </location>
</feature>
<dbReference type="PANTHER" id="PTHR23405">
    <property type="entry name" value="MAINTENANCE OF KILLER 16 MAK16 PROTEIN-RELATED"/>
    <property type="match status" value="1"/>
</dbReference>
<evidence type="ECO:0000259" key="5">
    <source>
        <dbReference type="Pfam" id="PF01778"/>
    </source>
</evidence>
<dbReference type="GO" id="GO:0005730">
    <property type="term" value="C:nucleolus"/>
    <property type="evidence" value="ECO:0007669"/>
    <property type="project" value="UniProtKB-UniRule"/>
</dbReference>
<keyword evidence="3 4" id="KW-0539">Nucleus</keyword>
<dbReference type="Proteomes" id="UP001237642">
    <property type="component" value="Unassembled WGS sequence"/>
</dbReference>
<reference evidence="6" key="1">
    <citation type="submission" date="2023-02" db="EMBL/GenBank/DDBJ databases">
        <title>Genome of toxic invasive species Heracleum sosnowskyi carries increased number of genes despite the absence of recent whole-genome duplications.</title>
        <authorList>
            <person name="Schelkunov M."/>
            <person name="Shtratnikova V."/>
            <person name="Makarenko M."/>
            <person name="Klepikova A."/>
            <person name="Omelchenko D."/>
            <person name="Novikova G."/>
            <person name="Obukhova E."/>
            <person name="Bogdanov V."/>
            <person name="Penin A."/>
            <person name="Logacheva M."/>
        </authorList>
    </citation>
    <scope>NUCLEOTIDE SEQUENCE</scope>
    <source>
        <strain evidence="6">Hsosn_3</strain>
        <tissue evidence="6">Leaf</tissue>
    </source>
</reference>
<dbReference type="Pfam" id="PF04874">
    <property type="entry name" value="Mak16"/>
    <property type="match status" value="1"/>
</dbReference>
<accession>A0AAD8MQA4</accession>
<dbReference type="Pfam" id="PF01778">
    <property type="entry name" value="Ribosomal_L28e"/>
    <property type="match status" value="1"/>
</dbReference>
<organism evidence="6 7">
    <name type="scientific">Heracleum sosnowskyi</name>
    <dbReference type="NCBI Taxonomy" id="360622"/>
    <lineage>
        <taxon>Eukaryota</taxon>
        <taxon>Viridiplantae</taxon>
        <taxon>Streptophyta</taxon>
        <taxon>Embryophyta</taxon>
        <taxon>Tracheophyta</taxon>
        <taxon>Spermatophyta</taxon>
        <taxon>Magnoliopsida</taxon>
        <taxon>eudicotyledons</taxon>
        <taxon>Gunneridae</taxon>
        <taxon>Pentapetalae</taxon>
        <taxon>asterids</taxon>
        <taxon>campanulids</taxon>
        <taxon>Apiales</taxon>
        <taxon>Apiaceae</taxon>
        <taxon>Apioideae</taxon>
        <taxon>apioid superclade</taxon>
        <taxon>Tordylieae</taxon>
        <taxon>Tordyliinae</taxon>
        <taxon>Heracleum</taxon>
    </lineage>
</organism>
<comment type="caution">
    <text evidence="6">The sequence shown here is derived from an EMBL/GenBank/DDBJ whole genome shotgun (WGS) entry which is preliminary data.</text>
</comment>
<dbReference type="InterPro" id="IPR006958">
    <property type="entry name" value="Mak16"/>
</dbReference>
<sequence>MQSDEVAWQVIRHNHCSFMSKIETGIFCRNPYNVTGICNRSSCPLANSRYATVRDHDGVFYLYMKTAERAHMPNRLWERIKLPKNYEKALETIDKHLMYWPKFLVHKTKQRLTKLTQMQIRMRRLALKTREKIMTFPRKEKKREPRREDKAEKAAMLDKSIEKELLKRLKEGVYGDIYDPVKEYNKLTNAIEVKDDMIEHEEEDEPEIEFVEGYEELEEEDDIEDYGGLAIEQGAADDDYAGNVTDGSDEDDEFTVAINRKRERKDSAFGRERLNTDGFNVESKKKSRILVEVEHDTADERPKAIM</sequence>
<reference evidence="6" key="2">
    <citation type="submission" date="2023-05" db="EMBL/GenBank/DDBJ databases">
        <authorList>
            <person name="Schelkunov M.I."/>
        </authorList>
    </citation>
    <scope>NUCLEOTIDE SEQUENCE</scope>
    <source>
        <strain evidence="6">Hsosn_3</strain>
        <tissue evidence="6">Leaf</tissue>
    </source>
</reference>
<comment type="subcellular location">
    <subcellularLocation>
        <location evidence="1">Nucleus</location>
    </subcellularLocation>
</comment>
<evidence type="ECO:0000313" key="6">
    <source>
        <dbReference type="EMBL" id="KAK1381511.1"/>
    </source>
</evidence>
<keyword evidence="7" id="KW-1185">Reference proteome</keyword>
<proteinExistence type="inferred from homology"/>
<evidence type="ECO:0000256" key="3">
    <source>
        <dbReference type="ARBA" id="ARBA00023242"/>
    </source>
</evidence>
<evidence type="ECO:0000256" key="2">
    <source>
        <dbReference type="ARBA" id="ARBA00005514"/>
    </source>
</evidence>
<dbReference type="PIRSF" id="PIRSF003352">
    <property type="entry name" value="MAK16"/>
    <property type="match status" value="1"/>
</dbReference>
<dbReference type="GO" id="GO:0000470">
    <property type="term" value="P:maturation of LSU-rRNA"/>
    <property type="evidence" value="ECO:0007669"/>
    <property type="project" value="TreeGrafter"/>
</dbReference>
<dbReference type="GO" id="GO:0030687">
    <property type="term" value="C:preribosome, large subunit precursor"/>
    <property type="evidence" value="ECO:0007669"/>
    <property type="project" value="TreeGrafter"/>
</dbReference>
<dbReference type="FunFam" id="3.30.390.110:FF:000001">
    <property type="entry name" value="Protein MAK16 homolog"/>
    <property type="match status" value="1"/>
</dbReference>
<dbReference type="EMBL" id="JAUIZM010000006">
    <property type="protein sequence ID" value="KAK1381511.1"/>
    <property type="molecule type" value="Genomic_DNA"/>
</dbReference>
<evidence type="ECO:0000313" key="7">
    <source>
        <dbReference type="Proteomes" id="UP001237642"/>
    </source>
</evidence>
<comment type="similarity">
    <text evidence="2 4">Belongs to the MAK16 family.</text>
</comment>